<dbReference type="Gene3D" id="1.10.1740.10">
    <property type="match status" value="1"/>
</dbReference>
<evidence type="ECO:0000259" key="7">
    <source>
        <dbReference type="Pfam" id="PF08281"/>
    </source>
</evidence>
<feature type="domain" description="RNA polymerase sigma factor 70 region 4 type 2" evidence="7">
    <location>
        <begin position="107"/>
        <end position="158"/>
    </location>
</feature>
<keyword evidence="3" id="KW-0731">Sigma factor</keyword>
<accession>A0A8J2ZTJ3</accession>
<sequence>MNKKTFSVLFGQFYSPLYHYLYRMTGSHEDAEELLQETFYKAMLSLKIKNLHQTRAWLFKVARNLYVDWVRKHAREQHMLHHMQEDMPIVSHLGNPEKDYDIKERQLELHQLMQKLPERMRTLLYLREVEGFSYQELCATLELTMNQVKVTLHRAREKFNQYVKEQGE</sequence>
<comment type="similarity">
    <text evidence="1">Belongs to the sigma-70 factor family. ECF subfamily.</text>
</comment>
<feature type="domain" description="RNA polymerase sigma-70 region 2" evidence="6">
    <location>
        <begin position="9"/>
        <end position="75"/>
    </location>
</feature>
<evidence type="ECO:0000256" key="1">
    <source>
        <dbReference type="ARBA" id="ARBA00010641"/>
    </source>
</evidence>
<evidence type="ECO:0000313" key="9">
    <source>
        <dbReference type="Proteomes" id="UP000656813"/>
    </source>
</evidence>
<evidence type="ECO:0000256" key="4">
    <source>
        <dbReference type="ARBA" id="ARBA00023125"/>
    </source>
</evidence>
<dbReference type="SUPFAM" id="SSF88659">
    <property type="entry name" value="Sigma3 and sigma4 domains of RNA polymerase sigma factors"/>
    <property type="match status" value="1"/>
</dbReference>
<evidence type="ECO:0000256" key="3">
    <source>
        <dbReference type="ARBA" id="ARBA00023082"/>
    </source>
</evidence>
<evidence type="ECO:0000256" key="2">
    <source>
        <dbReference type="ARBA" id="ARBA00023015"/>
    </source>
</evidence>
<dbReference type="InterPro" id="IPR013249">
    <property type="entry name" value="RNA_pol_sigma70_r4_t2"/>
</dbReference>
<dbReference type="CDD" id="cd06171">
    <property type="entry name" value="Sigma70_r4"/>
    <property type="match status" value="1"/>
</dbReference>
<dbReference type="Proteomes" id="UP000656813">
    <property type="component" value="Unassembled WGS sequence"/>
</dbReference>
<evidence type="ECO:0000259" key="6">
    <source>
        <dbReference type="Pfam" id="PF04542"/>
    </source>
</evidence>
<dbReference type="SUPFAM" id="SSF88946">
    <property type="entry name" value="Sigma2 domain of RNA polymerase sigma factors"/>
    <property type="match status" value="1"/>
</dbReference>
<dbReference type="Pfam" id="PF08281">
    <property type="entry name" value="Sigma70_r4_2"/>
    <property type="match status" value="1"/>
</dbReference>
<evidence type="ECO:0000256" key="5">
    <source>
        <dbReference type="ARBA" id="ARBA00023163"/>
    </source>
</evidence>
<dbReference type="InterPro" id="IPR036388">
    <property type="entry name" value="WH-like_DNA-bd_sf"/>
</dbReference>
<dbReference type="GO" id="GO:0016987">
    <property type="term" value="F:sigma factor activity"/>
    <property type="evidence" value="ECO:0007669"/>
    <property type="project" value="UniProtKB-KW"/>
</dbReference>
<protein>
    <submittedName>
        <fullName evidence="8">RNA polymerase subunit sigma</fullName>
    </submittedName>
</protein>
<dbReference type="InterPro" id="IPR014284">
    <property type="entry name" value="RNA_pol_sigma-70_dom"/>
</dbReference>
<keyword evidence="2" id="KW-0805">Transcription regulation</keyword>
<dbReference type="RefSeq" id="WP_188495809.1">
    <property type="nucleotide sequence ID" value="NZ_BMFV01000002.1"/>
</dbReference>
<dbReference type="AlphaFoldDB" id="A0A8J2ZTJ3"/>
<dbReference type="InterPro" id="IPR007627">
    <property type="entry name" value="RNA_pol_sigma70_r2"/>
</dbReference>
<name>A0A8J2ZTJ3_9BACL</name>
<reference evidence="8" key="1">
    <citation type="journal article" date="2014" name="Int. J. Syst. Evol. Microbiol.">
        <title>Complete genome sequence of Corynebacterium casei LMG S-19264T (=DSM 44701T), isolated from a smear-ripened cheese.</title>
        <authorList>
            <consortium name="US DOE Joint Genome Institute (JGI-PGF)"/>
            <person name="Walter F."/>
            <person name="Albersmeier A."/>
            <person name="Kalinowski J."/>
            <person name="Ruckert C."/>
        </authorList>
    </citation>
    <scope>NUCLEOTIDE SEQUENCE</scope>
    <source>
        <strain evidence="8">CGMCC 1.12777</strain>
    </source>
</reference>
<reference evidence="8" key="2">
    <citation type="submission" date="2020-09" db="EMBL/GenBank/DDBJ databases">
        <authorList>
            <person name="Sun Q."/>
            <person name="Zhou Y."/>
        </authorList>
    </citation>
    <scope>NUCLEOTIDE SEQUENCE</scope>
    <source>
        <strain evidence="8">CGMCC 1.12777</strain>
    </source>
</reference>
<keyword evidence="9" id="KW-1185">Reference proteome</keyword>
<proteinExistence type="inferred from homology"/>
<dbReference type="Pfam" id="PF04542">
    <property type="entry name" value="Sigma70_r2"/>
    <property type="match status" value="1"/>
</dbReference>
<keyword evidence="4" id="KW-0238">DNA-binding</keyword>
<dbReference type="Gene3D" id="1.10.10.10">
    <property type="entry name" value="Winged helix-like DNA-binding domain superfamily/Winged helix DNA-binding domain"/>
    <property type="match status" value="1"/>
</dbReference>
<dbReference type="GO" id="GO:0006352">
    <property type="term" value="P:DNA-templated transcription initiation"/>
    <property type="evidence" value="ECO:0007669"/>
    <property type="project" value="InterPro"/>
</dbReference>
<dbReference type="GO" id="GO:0003677">
    <property type="term" value="F:DNA binding"/>
    <property type="evidence" value="ECO:0007669"/>
    <property type="project" value="UniProtKB-KW"/>
</dbReference>
<gene>
    <name evidence="8" type="ORF">GCM10007096_05340</name>
</gene>
<evidence type="ECO:0000313" key="8">
    <source>
        <dbReference type="EMBL" id="GGH75777.1"/>
    </source>
</evidence>
<dbReference type="InterPro" id="IPR013325">
    <property type="entry name" value="RNA_pol_sigma_r2"/>
</dbReference>
<dbReference type="PANTHER" id="PTHR43133:SF8">
    <property type="entry name" value="RNA POLYMERASE SIGMA FACTOR HI_1459-RELATED"/>
    <property type="match status" value="1"/>
</dbReference>
<keyword evidence="5" id="KW-0804">Transcription</keyword>
<dbReference type="EMBL" id="BMFV01000002">
    <property type="protein sequence ID" value="GGH75777.1"/>
    <property type="molecule type" value="Genomic_DNA"/>
</dbReference>
<comment type="caution">
    <text evidence="8">The sequence shown here is derived from an EMBL/GenBank/DDBJ whole genome shotgun (WGS) entry which is preliminary data.</text>
</comment>
<organism evidence="8 9">
    <name type="scientific">Pullulanibacillus pueri</name>
    <dbReference type="NCBI Taxonomy" id="1437324"/>
    <lineage>
        <taxon>Bacteria</taxon>
        <taxon>Bacillati</taxon>
        <taxon>Bacillota</taxon>
        <taxon>Bacilli</taxon>
        <taxon>Bacillales</taxon>
        <taxon>Sporolactobacillaceae</taxon>
        <taxon>Pullulanibacillus</taxon>
    </lineage>
</organism>
<dbReference type="InterPro" id="IPR013324">
    <property type="entry name" value="RNA_pol_sigma_r3/r4-like"/>
</dbReference>
<dbReference type="PANTHER" id="PTHR43133">
    <property type="entry name" value="RNA POLYMERASE ECF-TYPE SIGMA FACTO"/>
    <property type="match status" value="1"/>
</dbReference>
<dbReference type="NCBIfam" id="TIGR02937">
    <property type="entry name" value="sigma70-ECF"/>
    <property type="match status" value="1"/>
</dbReference>
<dbReference type="InterPro" id="IPR039425">
    <property type="entry name" value="RNA_pol_sigma-70-like"/>
</dbReference>